<name>A0AAU6WKL0_9FLAO</name>
<reference evidence="1 2" key="1">
    <citation type="submission" date="2024-04" db="EMBL/GenBank/DDBJ databases">
        <title>Genome sequencing and assembly of rice foliar adapted Chryseobacterium endophyticum OsEnb-ALM-A6.</title>
        <authorList>
            <person name="Kumar S."/>
            <person name="Javed M."/>
            <person name="Chouhan V."/>
            <person name="Charishma K."/>
            <person name="Patel A."/>
            <person name="Kumar M."/>
            <person name="Sahu K.P."/>
            <person name="Kumar A."/>
        </authorList>
    </citation>
    <scope>NUCLEOTIDE SEQUENCE [LARGE SCALE GENOMIC DNA]</scope>
    <source>
        <strain evidence="1 2">OsEnb-ALM-A6</strain>
    </source>
</reference>
<dbReference type="Proteomes" id="UP001463665">
    <property type="component" value="Chromosome"/>
</dbReference>
<dbReference type="RefSeq" id="WP_294198584.1">
    <property type="nucleotide sequence ID" value="NZ_CP154834.1"/>
</dbReference>
<evidence type="ECO:0000313" key="2">
    <source>
        <dbReference type="Proteomes" id="UP001463665"/>
    </source>
</evidence>
<proteinExistence type="predicted"/>
<keyword evidence="2" id="KW-1185">Reference proteome</keyword>
<accession>A0AAU6WKL0</accession>
<evidence type="ECO:0000313" key="1">
    <source>
        <dbReference type="EMBL" id="XAO73354.1"/>
    </source>
</evidence>
<dbReference type="AlphaFoldDB" id="A0AAU6WKL0"/>
<gene>
    <name evidence="1" type="ORF">AAFP95_16545</name>
</gene>
<sequence length="185" mass="19543">MRKYILSLVLVGNLVNAQVSIGKQVLSGSSSILEFSGMTQTGAVNDAETANIKGLILPAVAFSPVFTAVNPSTNHPQNGTFVFDNQVSKVRMFENGTWLDMTDPGNSSATVPVAGIETGNGVIIGASSSSAKGALVLESSNKAMILPQIKNPHLTVKSPYPGMMCFDTVSNSVAVFDGNKWSYWK</sequence>
<protein>
    <submittedName>
        <fullName evidence="1">Uncharacterized protein</fullName>
    </submittedName>
</protein>
<organism evidence="1 2">
    <name type="scientific">Chryseobacterium endophyticum</name>
    <dbReference type="NCBI Taxonomy" id="1854762"/>
    <lineage>
        <taxon>Bacteria</taxon>
        <taxon>Pseudomonadati</taxon>
        <taxon>Bacteroidota</taxon>
        <taxon>Flavobacteriia</taxon>
        <taxon>Flavobacteriales</taxon>
        <taxon>Weeksellaceae</taxon>
        <taxon>Chryseobacterium group</taxon>
        <taxon>Chryseobacterium</taxon>
    </lineage>
</organism>
<dbReference type="EMBL" id="CP154834">
    <property type="protein sequence ID" value="XAO73354.1"/>
    <property type="molecule type" value="Genomic_DNA"/>
</dbReference>